<evidence type="ECO:0000313" key="3">
    <source>
        <dbReference type="Proteomes" id="UP000234323"/>
    </source>
</evidence>
<proteinExistence type="predicted"/>
<dbReference type="Proteomes" id="UP000234323">
    <property type="component" value="Unassembled WGS sequence"/>
</dbReference>
<keyword evidence="3" id="KW-1185">Reference proteome</keyword>
<evidence type="ECO:0000256" key="1">
    <source>
        <dbReference type="SAM" id="MobiDB-lite"/>
    </source>
</evidence>
<evidence type="ECO:0008006" key="4">
    <source>
        <dbReference type="Google" id="ProtNLM"/>
    </source>
</evidence>
<reference evidence="2 3" key="1">
    <citation type="submission" date="2015-10" db="EMBL/GenBank/DDBJ databases">
        <title>Genome analyses suggest a sexual origin of heterokaryosis in a supposedly ancient asexual fungus.</title>
        <authorList>
            <person name="Ropars J."/>
            <person name="Sedzielewska K."/>
            <person name="Noel J."/>
            <person name="Charron P."/>
            <person name="Farinelli L."/>
            <person name="Marton T."/>
            <person name="Kruger M."/>
            <person name="Pelin A."/>
            <person name="Brachmann A."/>
            <person name="Corradi N."/>
        </authorList>
    </citation>
    <scope>NUCLEOTIDE SEQUENCE [LARGE SCALE GENOMIC DNA]</scope>
    <source>
        <strain evidence="2 3">A4</strain>
    </source>
</reference>
<sequence length="175" mass="19666">MEIDQLDDSFREDTSVQGSKSGDSEHSSEINPPSNQLNKETPLPNLGGQPKGDIWQFFAEINNGRRESSETSSILLSKKRKISNNQTTLENFYDDDKIDEVKSNRADKALIRYGYNPPKRTALATTHLDGELANITLKIEKKLAKAKNLTLCVDGWASPLKHSIYAFVIMTPKRK</sequence>
<dbReference type="EMBL" id="LLXI01001109">
    <property type="protein sequence ID" value="PKY51948.1"/>
    <property type="molecule type" value="Genomic_DNA"/>
</dbReference>
<protein>
    <recommendedName>
        <fullName evidence="4">DUF659 domain-containing protein</fullName>
    </recommendedName>
</protein>
<comment type="caution">
    <text evidence="2">The sequence shown here is derived from an EMBL/GenBank/DDBJ whole genome shotgun (WGS) entry which is preliminary data.</text>
</comment>
<organism evidence="2 3">
    <name type="scientific">Rhizophagus irregularis</name>
    <dbReference type="NCBI Taxonomy" id="588596"/>
    <lineage>
        <taxon>Eukaryota</taxon>
        <taxon>Fungi</taxon>
        <taxon>Fungi incertae sedis</taxon>
        <taxon>Mucoromycota</taxon>
        <taxon>Glomeromycotina</taxon>
        <taxon>Glomeromycetes</taxon>
        <taxon>Glomerales</taxon>
        <taxon>Glomeraceae</taxon>
        <taxon>Rhizophagus</taxon>
    </lineage>
</organism>
<feature type="compositionally biased region" description="Polar residues" evidence="1">
    <location>
        <begin position="29"/>
        <end position="39"/>
    </location>
</feature>
<dbReference type="AlphaFoldDB" id="A0A2I1GZ83"/>
<accession>A0A2I1GZ83</accession>
<name>A0A2I1GZ83_9GLOM</name>
<evidence type="ECO:0000313" key="2">
    <source>
        <dbReference type="EMBL" id="PKY51948.1"/>
    </source>
</evidence>
<dbReference type="VEuPathDB" id="FungiDB:RhiirA1_471864"/>
<feature type="region of interest" description="Disordered" evidence="1">
    <location>
        <begin position="1"/>
        <end position="49"/>
    </location>
</feature>
<gene>
    <name evidence="2" type="ORF">RhiirA4_469286</name>
</gene>